<sequence length="411" mass="43051">MTHNPDPSRPRGFRTRAVHAGHGLDPATGAHATPIYATSTFGYGSAERGARLFAGEEQGYFYSRLTNPTVRAFEEKIASLEDLPDAVAFASGMGAVSAACLTLLKPGDEIVFIAPLYGGTTGFLTEVAAKFGVTVHEAADETAAEALCGTRTRLIWVETPTNPALNIVDLARVSRMARACGALSVADNTFSSPYLTRPAEHGIDLVMHSATKYLGGHGDAIGGVLAGPADLLAEVRGVGLRHVGASLGPFEAYLFLRGLKTLPLRMDAHCAGAAELATALDGHPALHALHYPGLSRHAGHEVARRQMRAFGGLLSLDLGSQAAAFAFLNSLTLFTQAVSLGDVESLSCHPGSTTHHLLGDEALRRQGVTPGLVRLSVGIEDPADLIDDVLGALKHVAAPDPERTGPDLRPA</sequence>
<comment type="similarity">
    <text evidence="4">Belongs to the trans-sulfuration enzymes family.</text>
</comment>
<dbReference type="OrthoDB" id="54490at2"/>
<dbReference type="GO" id="GO:0005737">
    <property type="term" value="C:cytoplasm"/>
    <property type="evidence" value="ECO:0007669"/>
    <property type="project" value="TreeGrafter"/>
</dbReference>
<dbReference type="RefSeq" id="WP_088248105.1">
    <property type="nucleotide sequence ID" value="NZ_NHMK01000010.1"/>
</dbReference>
<dbReference type="CDD" id="cd00614">
    <property type="entry name" value="CGS_like"/>
    <property type="match status" value="1"/>
</dbReference>
<dbReference type="PANTHER" id="PTHR11808:SF85">
    <property type="entry name" value="CYSTATHIONINE GAMMA-LYASE-RELATED"/>
    <property type="match status" value="1"/>
</dbReference>
<dbReference type="Gene3D" id="3.90.1150.10">
    <property type="entry name" value="Aspartate Aminotransferase, domain 1"/>
    <property type="match status" value="1"/>
</dbReference>
<keyword evidence="5" id="KW-0456">Lyase</keyword>
<dbReference type="InterPro" id="IPR000277">
    <property type="entry name" value="Cys/Met-Metab_PyrdxlP-dep_enz"/>
</dbReference>
<dbReference type="Pfam" id="PF01053">
    <property type="entry name" value="Cys_Met_Meta_PP"/>
    <property type="match status" value="1"/>
</dbReference>
<dbReference type="InterPro" id="IPR054542">
    <property type="entry name" value="Cys_met_metab_PP"/>
</dbReference>
<evidence type="ECO:0000313" key="6">
    <source>
        <dbReference type="Proteomes" id="UP000197208"/>
    </source>
</evidence>
<evidence type="ECO:0000256" key="2">
    <source>
        <dbReference type="ARBA" id="ARBA00022898"/>
    </source>
</evidence>
<evidence type="ECO:0000256" key="1">
    <source>
        <dbReference type="ARBA" id="ARBA00001933"/>
    </source>
</evidence>
<dbReference type="PROSITE" id="PS00868">
    <property type="entry name" value="CYS_MET_METAB_PP"/>
    <property type="match status" value="1"/>
</dbReference>
<comment type="caution">
    <text evidence="5">The sequence shown here is derived from an EMBL/GenBank/DDBJ whole genome shotgun (WGS) entry which is preliminary data.</text>
</comment>
<reference evidence="5 6" key="1">
    <citation type="submission" date="2017-05" db="EMBL/GenBank/DDBJ databases">
        <title>De novo genome assembly of Deniococcus indicus strain DR1.</title>
        <authorList>
            <person name="Chauhan D."/>
            <person name="Yennamalli R.M."/>
            <person name="Priyadarshini R."/>
        </authorList>
    </citation>
    <scope>NUCLEOTIDE SEQUENCE [LARGE SCALE GENOMIC DNA]</scope>
    <source>
        <strain evidence="5 6">DR1</strain>
    </source>
</reference>
<dbReference type="PANTHER" id="PTHR11808">
    <property type="entry name" value="TRANS-SULFURATION ENZYME FAMILY MEMBER"/>
    <property type="match status" value="1"/>
</dbReference>
<dbReference type="InterPro" id="IPR015421">
    <property type="entry name" value="PyrdxlP-dep_Trfase_major"/>
</dbReference>
<dbReference type="PIRSF" id="PIRSF001434">
    <property type="entry name" value="CGS"/>
    <property type="match status" value="1"/>
</dbReference>
<keyword evidence="2 3" id="KW-0663">Pyridoxal phosphate</keyword>
<dbReference type="FunFam" id="3.40.640.10:FF:000046">
    <property type="entry name" value="Cystathionine gamma-lyase"/>
    <property type="match status" value="1"/>
</dbReference>
<dbReference type="InterPro" id="IPR015424">
    <property type="entry name" value="PyrdxlP-dep_Trfase"/>
</dbReference>
<dbReference type="EMBL" id="NHMK01000010">
    <property type="protein sequence ID" value="OWL96908.1"/>
    <property type="molecule type" value="Genomic_DNA"/>
</dbReference>
<dbReference type="GO" id="GO:0030170">
    <property type="term" value="F:pyridoxal phosphate binding"/>
    <property type="evidence" value="ECO:0007669"/>
    <property type="project" value="InterPro"/>
</dbReference>
<organism evidence="5 6">
    <name type="scientific">Deinococcus indicus</name>
    <dbReference type="NCBI Taxonomy" id="223556"/>
    <lineage>
        <taxon>Bacteria</taxon>
        <taxon>Thermotogati</taxon>
        <taxon>Deinococcota</taxon>
        <taxon>Deinococci</taxon>
        <taxon>Deinococcales</taxon>
        <taxon>Deinococcaceae</taxon>
        <taxon>Deinococcus</taxon>
    </lineage>
</organism>
<name>A0A246BMN1_9DEIO</name>
<evidence type="ECO:0000313" key="5">
    <source>
        <dbReference type="EMBL" id="OWL96908.1"/>
    </source>
</evidence>
<protein>
    <submittedName>
        <fullName evidence="5">Methionine gamma-lyase</fullName>
    </submittedName>
</protein>
<evidence type="ECO:0000256" key="4">
    <source>
        <dbReference type="RuleBase" id="RU362118"/>
    </source>
</evidence>
<keyword evidence="6" id="KW-1185">Reference proteome</keyword>
<proteinExistence type="inferred from homology"/>
<gene>
    <name evidence="5" type="ORF">CBQ26_07935</name>
</gene>
<feature type="modified residue" description="N6-(pyridoxal phosphate)lysine" evidence="3">
    <location>
        <position position="212"/>
    </location>
</feature>
<dbReference type="InterPro" id="IPR015422">
    <property type="entry name" value="PyrdxlP-dep_Trfase_small"/>
</dbReference>
<dbReference type="GO" id="GO:0004123">
    <property type="term" value="F:cystathionine gamma-lyase activity"/>
    <property type="evidence" value="ECO:0007669"/>
    <property type="project" value="TreeGrafter"/>
</dbReference>
<comment type="cofactor">
    <cofactor evidence="1 4">
        <name>pyridoxal 5'-phosphate</name>
        <dbReference type="ChEBI" id="CHEBI:597326"/>
    </cofactor>
</comment>
<dbReference type="GO" id="GO:0019346">
    <property type="term" value="P:transsulfuration"/>
    <property type="evidence" value="ECO:0007669"/>
    <property type="project" value="InterPro"/>
</dbReference>
<accession>A0A246BMN1</accession>
<evidence type="ECO:0000256" key="3">
    <source>
        <dbReference type="PIRSR" id="PIRSR001434-2"/>
    </source>
</evidence>
<dbReference type="SUPFAM" id="SSF53383">
    <property type="entry name" value="PLP-dependent transferases"/>
    <property type="match status" value="1"/>
</dbReference>
<dbReference type="GO" id="GO:0019343">
    <property type="term" value="P:cysteine biosynthetic process via cystathionine"/>
    <property type="evidence" value="ECO:0007669"/>
    <property type="project" value="TreeGrafter"/>
</dbReference>
<dbReference type="Gene3D" id="3.40.640.10">
    <property type="entry name" value="Type I PLP-dependent aspartate aminotransferase-like (Major domain)"/>
    <property type="match status" value="1"/>
</dbReference>
<dbReference type="AlphaFoldDB" id="A0A246BMN1"/>
<dbReference type="Proteomes" id="UP000197208">
    <property type="component" value="Unassembled WGS sequence"/>
</dbReference>